<evidence type="ECO:0000313" key="1">
    <source>
        <dbReference type="EMBL" id="KAJ8914156.1"/>
    </source>
</evidence>
<comment type="caution">
    <text evidence="1">The sequence shown here is derived from an EMBL/GenBank/DDBJ whole genome shotgun (WGS) entry which is preliminary data.</text>
</comment>
<name>A0AAV8VK30_9CUCU</name>
<dbReference type="EMBL" id="JANEYG010000079">
    <property type="protein sequence ID" value="KAJ8914156.1"/>
    <property type="molecule type" value="Genomic_DNA"/>
</dbReference>
<dbReference type="Proteomes" id="UP001159042">
    <property type="component" value="Unassembled WGS sequence"/>
</dbReference>
<evidence type="ECO:0000313" key="2">
    <source>
        <dbReference type="Proteomes" id="UP001159042"/>
    </source>
</evidence>
<reference evidence="1 2" key="1">
    <citation type="journal article" date="2023" name="Insect Mol. Biol.">
        <title>Genome sequencing provides insights into the evolution of gene families encoding plant cell wall-degrading enzymes in longhorned beetles.</title>
        <authorList>
            <person name="Shin N.R."/>
            <person name="Okamura Y."/>
            <person name="Kirsch R."/>
            <person name="Pauchet Y."/>
        </authorList>
    </citation>
    <scope>NUCLEOTIDE SEQUENCE [LARGE SCALE GENOMIC DNA]</scope>
    <source>
        <strain evidence="1">EAD_L_NR</strain>
    </source>
</reference>
<sequence>MLCSGMYGHDILRDQSVFMAMQYQHFTYQRFCAGKLWLGDCCKLVIMSTTKFSKSKWAKRAQRRTIIPYDFKIPDGTLPSRNKDIVDLTDDPNNILGQNSAPFESDFFSGDCDAISESSSYCDDVEMSNCINYEVYPVDNIGIDSDCNLEIGNTSVQKKKSLEYLGLQKQVVCDYVRILIFAIKYRRSITPEPHTLKTSLMFI</sequence>
<protein>
    <submittedName>
        <fullName evidence="1">Uncharacterized protein</fullName>
    </submittedName>
</protein>
<proteinExistence type="predicted"/>
<keyword evidence="2" id="KW-1185">Reference proteome</keyword>
<gene>
    <name evidence="1" type="ORF">NQ315_016235</name>
</gene>
<organism evidence="1 2">
    <name type="scientific">Exocentrus adspersus</name>
    <dbReference type="NCBI Taxonomy" id="1586481"/>
    <lineage>
        <taxon>Eukaryota</taxon>
        <taxon>Metazoa</taxon>
        <taxon>Ecdysozoa</taxon>
        <taxon>Arthropoda</taxon>
        <taxon>Hexapoda</taxon>
        <taxon>Insecta</taxon>
        <taxon>Pterygota</taxon>
        <taxon>Neoptera</taxon>
        <taxon>Endopterygota</taxon>
        <taxon>Coleoptera</taxon>
        <taxon>Polyphaga</taxon>
        <taxon>Cucujiformia</taxon>
        <taxon>Chrysomeloidea</taxon>
        <taxon>Cerambycidae</taxon>
        <taxon>Lamiinae</taxon>
        <taxon>Acanthocinini</taxon>
        <taxon>Exocentrus</taxon>
    </lineage>
</organism>
<dbReference type="AlphaFoldDB" id="A0AAV8VK30"/>
<accession>A0AAV8VK30</accession>